<organism evidence="2">
    <name type="scientific">marine sediment metagenome</name>
    <dbReference type="NCBI Taxonomy" id="412755"/>
    <lineage>
        <taxon>unclassified sequences</taxon>
        <taxon>metagenomes</taxon>
        <taxon>ecological metagenomes</taxon>
    </lineage>
</organism>
<reference evidence="2" key="1">
    <citation type="journal article" date="2015" name="Nature">
        <title>Complex archaea that bridge the gap between prokaryotes and eukaryotes.</title>
        <authorList>
            <person name="Spang A."/>
            <person name="Saw J.H."/>
            <person name="Jorgensen S.L."/>
            <person name="Zaremba-Niedzwiedzka K."/>
            <person name="Martijn J."/>
            <person name="Lind A.E."/>
            <person name="van Eijk R."/>
            <person name="Schleper C."/>
            <person name="Guy L."/>
            <person name="Ettema T.J."/>
        </authorList>
    </citation>
    <scope>NUCLEOTIDE SEQUENCE</scope>
</reference>
<evidence type="ECO:0000313" key="2">
    <source>
        <dbReference type="EMBL" id="KKL87309.1"/>
    </source>
</evidence>
<feature type="region of interest" description="Disordered" evidence="1">
    <location>
        <begin position="124"/>
        <end position="158"/>
    </location>
</feature>
<dbReference type="AlphaFoldDB" id="A0A0F9FLR9"/>
<protein>
    <submittedName>
        <fullName evidence="2">Uncharacterized protein</fullName>
    </submittedName>
</protein>
<comment type="caution">
    <text evidence="2">The sequence shown here is derived from an EMBL/GenBank/DDBJ whole genome shotgun (WGS) entry which is preliminary data.</text>
</comment>
<accession>A0A0F9FLR9</accession>
<name>A0A0F9FLR9_9ZZZZ</name>
<proteinExistence type="predicted"/>
<gene>
    <name evidence="2" type="ORF">LCGC14_1936010</name>
</gene>
<sequence length="158" mass="17472">TEQVKQIGGAVELDNRSFDAGKLEGEYQVRHEYKVQSKAEDAGMATLVAAYGDLISKKDKREIIGRDDPKGDDDQLRWEEAELLSPLVKLRRTVESLIELGAEEDAKLIADEAGVQLEKLLSGEVEEREPQEPQEPKQVTSLFGGQSSGGRQPPIQEV</sequence>
<dbReference type="EMBL" id="LAZR01020869">
    <property type="protein sequence ID" value="KKL87309.1"/>
    <property type="molecule type" value="Genomic_DNA"/>
</dbReference>
<evidence type="ECO:0000256" key="1">
    <source>
        <dbReference type="SAM" id="MobiDB-lite"/>
    </source>
</evidence>
<feature type="non-terminal residue" evidence="2">
    <location>
        <position position="1"/>
    </location>
</feature>